<keyword evidence="4 5" id="KW-0472">Membrane</keyword>
<dbReference type="PANTHER" id="PTHR47323">
    <property type="entry name" value="FMRFAMIDE PEPTIDE RECEPTOR FAMILY-RELATED"/>
    <property type="match status" value="1"/>
</dbReference>
<reference evidence="8" key="1">
    <citation type="submission" date="2022-11" db="UniProtKB">
        <authorList>
            <consortium name="WormBaseParasite"/>
        </authorList>
    </citation>
    <scope>IDENTIFICATION</scope>
</reference>
<feature type="transmembrane region" description="Helical" evidence="5">
    <location>
        <begin position="69"/>
        <end position="94"/>
    </location>
</feature>
<evidence type="ECO:0000256" key="3">
    <source>
        <dbReference type="ARBA" id="ARBA00022989"/>
    </source>
</evidence>
<dbReference type="InterPro" id="IPR053352">
    <property type="entry name" value="FMRFamide_rcpt"/>
</dbReference>
<evidence type="ECO:0000256" key="2">
    <source>
        <dbReference type="ARBA" id="ARBA00022692"/>
    </source>
</evidence>
<dbReference type="WBParaSite" id="nRc.2.0.1.t41643-RA">
    <property type="protein sequence ID" value="nRc.2.0.1.t41643-RA"/>
    <property type="gene ID" value="nRc.2.0.1.g41643"/>
</dbReference>
<accession>A0A915KS94</accession>
<proteinExistence type="predicted"/>
<dbReference type="PANTHER" id="PTHR47323:SF6">
    <property type="entry name" value="G-PROTEIN COUPLED RECEPTORS FAMILY 1 PROFILE DOMAIN-CONTAINING PROTEIN"/>
    <property type="match status" value="1"/>
</dbReference>
<evidence type="ECO:0000259" key="6">
    <source>
        <dbReference type="PROSITE" id="PS50262"/>
    </source>
</evidence>
<feature type="domain" description="G-protein coupled receptors family 1 profile" evidence="6">
    <location>
        <begin position="1"/>
        <end position="91"/>
    </location>
</feature>
<feature type="transmembrane region" description="Helical" evidence="5">
    <location>
        <begin position="31"/>
        <end position="49"/>
    </location>
</feature>
<evidence type="ECO:0000313" key="8">
    <source>
        <dbReference type="WBParaSite" id="nRc.2.0.1.t41643-RA"/>
    </source>
</evidence>
<name>A0A915KS94_ROMCU</name>
<sequence>MYEYIILRIYCHFTRSTLSKRETTQRKTTQMIILVTSIFGFCNILPFALNIWEAFDYDAFWSQNPSQLALVVVDLSNILVIFHSSTTFLVYLAYCSKYRRICLYFLSLRKFDTSFRSTYSFISNYRANTTKNFCNYNYNEILLSKMSSFRTVYRAGSSPCSTPSLPRTPKVCWSRNENIRVKVVKSNFIIAASDNTRQGSILRKVERKRSFSL</sequence>
<dbReference type="PROSITE" id="PS50262">
    <property type="entry name" value="G_PROTEIN_RECEP_F1_2"/>
    <property type="match status" value="1"/>
</dbReference>
<evidence type="ECO:0000256" key="5">
    <source>
        <dbReference type="SAM" id="Phobius"/>
    </source>
</evidence>
<dbReference type="InterPro" id="IPR017452">
    <property type="entry name" value="GPCR_Rhodpsn_7TM"/>
</dbReference>
<dbReference type="AlphaFoldDB" id="A0A915KS94"/>
<dbReference type="Proteomes" id="UP000887565">
    <property type="component" value="Unplaced"/>
</dbReference>
<dbReference type="Gene3D" id="1.20.1070.10">
    <property type="entry name" value="Rhodopsin 7-helix transmembrane proteins"/>
    <property type="match status" value="1"/>
</dbReference>
<protein>
    <submittedName>
        <fullName evidence="8">G-protein coupled receptors family 1 profile domain-containing protein</fullName>
    </submittedName>
</protein>
<keyword evidence="2 5" id="KW-0812">Transmembrane</keyword>
<organism evidence="7 8">
    <name type="scientific">Romanomermis culicivorax</name>
    <name type="common">Nematode worm</name>
    <dbReference type="NCBI Taxonomy" id="13658"/>
    <lineage>
        <taxon>Eukaryota</taxon>
        <taxon>Metazoa</taxon>
        <taxon>Ecdysozoa</taxon>
        <taxon>Nematoda</taxon>
        <taxon>Enoplea</taxon>
        <taxon>Dorylaimia</taxon>
        <taxon>Mermithida</taxon>
        <taxon>Mermithoidea</taxon>
        <taxon>Mermithidae</taxon>
        <taxon>Romanomermis</taxon>
    </lineage>
</organism>
<evidence type="ECO:0000313" key="7">
    <source>
        <dbReference type="Proteomes" id="UP000887565"/>
    </source>
</evidence>
<keyword evidence="7" id="KW-1185">Reference proteome</keyword>
<dbReference type="GO" id="GO:0016020">
    <property type="term" value="C:membrane"/>
    <property type="evidence" value="ECO:0007669"/>
    <property type="project" value="UniProtKB-SubCell"/>
</dbReference>
<keyword evidence="3 5" id="KW-1133">Transmembrane helix</keyword>
<comment type="subcellular location">
    <subcellularLocation>
        <location evidence="1">Membrane</location>
    </subcellularLocation>
</comment>
<dbReference type="SUPFAM" id="SSF81321">
    <property type="entry name" value="Family A G protein-coupled receptor-like"/>
    <property type="match status" value="1"/>
</dbReference>
<evidence type="ECO:0000256" key="4">
    <source>
        <dbReference type="ARBA" id="ARBA00023136"/>
    </source>
</evidence>
<evidence type="ECO:0000256" key="1">
    <source>
        <dbReference type="ARBA" id="ARBA00004370"/>
    </source>
</evidence>